<comment type="caution">
    <text evidence="3">The sequence shown here is derived from an EMBL/GenBank/DDBJ whole genome shotgun (WGS) entry which is preliminary data.</text>
</comment>
<dbReference type="EMBL" id="NXIF01000045">
    <property type="protein sequence ID" value="PKI80053.1"/>
    <property type="molecule type" value="Genomic_DNA"/>
</dbReference>
<dbReference type="PANTHER" id="PTHR11820">
    <property type="entry name" value="ACYLPYRUVASE"/>
    <property type="match status" value="1"/>
</dbReference>
<evidence type="ECO:0000259" key="2">
    <source>
        <dbReference type="Pfam" id="PF01557"/>
    </source>
</evidence>
<dbReference type="InterPro" id="IPR011234">
    <property type="entry name" value="Fumarylacetoacetase-like_C"/>
</dbReference>
<gene>
    <name evidence="3" type="ORF">CP960_11460</name>
</gene>
<sequence length="205" mass="23186">MNSIILDNNTKIVPSKVVCIGRNYSEHIKELNNEVPEEMVFFIKPNSSISNSLVFPRGNSSCHYEAEISFLIEENKISAVGFGLDLTLRQTQTKLKKAGLPWERAKAFRNSAVFSKFISFSEDINSLEIELYINNELRQKGDVSMMIHKPNEIIKEVNNFLDFEDGDILMTGTPKGVGEFKVGDKFTGKILYKSKLLIEISLEVS</sequence>
<dbReference type="GO" id="GO:0018773">
    <property type="term" value="F:acetylpyruvate hydrolase activity"/>
    <property type="evidence" value="ECO:0007669"/>
    <property type="project" value="TreeGrafter"/>
</dbReference>
<name>A0A2N1J0G9_9BACT</name>
<dbReference type="PANTHER" id="PTHR11820:SF7">
    <property type="entry name" value="ACYLPYRUVASE FAHD1, MITOCHONDRIAL"/>
    <property type="match status" value="1"/>
</dbReference>
<protein>
    <submittedName>
        <fullName evidence="3">2-keto-4-pentenoate hydratase</fullName>
    </submittedName>
</protein>
<proteinExistence type="predicted"/>
<keyword evidence="4" id="KW-1185">Reference proteome</keyword>
<feature type="domain" description="Fumarylacetoacetase-like C-terminal" evidence="2">
    <location>
        <begin position="16"/>
        <end position="185"/>
    </location>
</feature>
<organism evidence="3 4">
    <name type="scientific">Malaciobacter halophilus</name>
    <dbReference type="NCBI Taxonomy" id="197482"/>
    <lineage>
        <taxon>Bacteria</taxon>
        <taxon>Pseudomonadati</taxon>
        <taxon>Campylobacterota</taxon>
        <taxon>Epsilonproteobacteria</taxon>
        <taxon>Campylobacterales</taxon>
        <taxon>Arcobacteraceae</taxon>
        <taxon>Malaciobacter</taxon>
    </lineage>
</organism>
<dbReference type="KEGG" id="ahs:AHALO_2008"/>
<keyword evidence="1" id="KW-0479">Metal-binding</keyword>
<dbReference type="Pfam" id="PF01557">
    <property type="entry name" value="FAA_hydrolase"/>
    <property type="match status" value="1"/>
</dbReference>
<evidence type="ECO:0000256" key="1">
    <source>
        <dbReference type="ARBA" id="ARBA00022723"/>
    </source>
</evidence>
<dbReference type="SUPFAM" id="SSF56529">
    <property type="entry name" value="FAH"/>
    <property type="match status" value="1"/>
</dbReference>
<dbReference type="RefSeq" id="WP_101185632.1">
    <property type="nucleotide sequence ID" value="NZ_CP031218.1"/>
</dbReference>
<evidence type="ECO:0000313" key="4">
    <source>
        <dbReference type="Proteomes" id="UP000233248"/>
    </source>
</evidence>
<evidence type="ECO:0000313" key="3">
    <source>
        <dbReference type="EMBL" id="PKI80053.1"/>
    </source>
</evidence>
<dbReference type="GO" id="GO:0046872">
    <property type="term" value="F:metal ion binding"/>
    <property type="evidence" value="ECO:0007669"/>
    <property type="project" value="UniProtKB-KW"/>
</dbReference>
<dbReference type="OrthoDB" id="5197601at2"/>
<dbReference type="AlphaFoldDB" id="A0A2N1J0G9"/>
<reference evidence="3 4" key="1">
    <citation type="submission" date="2017-09" db="EMBL/GenBank/DDBJ databases">
        <title>Genomics of the genus Arcobacter.</title>
        <authorList>
            <person name="Perez-Cataluna A."/>
            <person name="Figueras M.J."/>
            <person name="Salas-Masso N."/>
        </authorList>
    </citation>
    <scope>NUCLEOTIDE SEQUENCE [LARGE SCALE GENOMIC DNA]</scope>
    <source>
        <strain evidence="3 4">DSM 18005</strain>
    </source>
</reference>
<accession>A0A2N1J0G9</accession>
<dbReference type="InterPro" id="IPR036663">
    <property type="entry name" value="Fumarylacetoacetase_C_sf"/>
</dbReference>
<dbReference type="Gene3D" id="3.90.850.10">
    <property type="entry name" value="Fumarylacetoacetase-like, C-terminal domain"/>
    <property type="match status" value="1"/>
</dbReference>
<dbReference type="Proteomes" id="UP000233248">
    <property type="component" value="Unassembled WGS sequence"/>
</dbReference>